<dbReference type="Gene3D" id="3.40.50.150">
    <property type="entry name" value="Vaccinia Virus protein VP39"/>
    <property type="match status" value="1"/>
</dbReference>
<dbReference type="GO" id="GO:0032259">
    <property type="term" value="P:methylation"/>
    <property type="evidence" value="ECO:0007669"/>
    <property type="project" value="UniProtKB-KW"/>
</dbReference>
<proteinExistence type="predicted"/>
<dbReference type="GO" id="GO:0008757">
    <property type="term" value="F:S-adenosylmethionine-dependent methyltransferase activity"/>
    <property type="evidence" value="ECO:0007669"/>
    <property type="project" value="InterPro"/>
</dbReference>
<sequence>MKKSRTRKKIQTMHDWLMTPVGQYILGWEENHFQTLSADIFGFNAVQIGFPEINTLQENRMTNRWYTHPFMPESEIRQMQETGHFSDPDSDSVRISLVHDIDELPFASESIDLIVLPHAFEFARSPHQILREVNRVLIPEGQVIISGFNPASLWGIRQHFSRLSGNRFLPEYAEFLSLSRLKDWLKLLNFEISRGYFGCYRPPCRTRRWLRRFAFMEKTGNRWWPYLGAVYLICAIKRVHGVHLINPAFSKAPGRLFQTVSVNRKSKGTSASKDEMAGENR</sequence>
<keyword evidence="2" id="KW-0808">Transferase</keyword>
<keyword evidence="2" id="KW-0489">Methyltransferase</keyword>
<dbReference type="InterPro" id="IPR029063">
    <property type="entry name" value="SAM-dependent_MTases_sf"/>
</dbReference>
<dbReference type="InterPro" id="IPR013216">
    <property type="entry name" value="Methyltransf_11"/>
</dbReference>
<dbReference type="RefSeq" id="WP_269316281.1">
    <property type="nucleotide sequence ID" value="NZ_CP098251.1"/>
</dbReference>
<protein>
    <submittedName>
        <fullName evidence="2">Class I SAM-dependent methyltransferase</fullName>
    </submittedName>
</protein>
<evidence type="ECO:0000259" key="1">
    <source>
        <dbReference type="Pfam" id="PF08241"/>
    </source>
</evidence>
<name>A0A9E9LCQ2_9BURK</name>
<accession>A0A9E9LCQ2</accession>
<dbReference type="CDD" id="cd02440">
    <property type="entry name" value="AdoMet_MTases"/>
    <property type="match status" value="1"/>
</dbReference>
<dbReference type="EMBL" id="CP098251">
    <property type="protein sequence ID" value="WAV91972.1"/>
    <property type="molecule type" value="Genomic_DNA"/>
</dbReference>
<dbReference type="Proteomes" id="UP001164819">
    <property type="component" value="Chromosome"/>
</dbReference>
<dbReference type="AlphaFoldDB" id="A0A9E9LCQ2"/>
<gene>
    <name evidence="2" type="ORF">NB646_04430</name>
</gene>
<reference evidence="2" key="1">
    <citation type="journal article" date="2022" name="Front. Microbiol.">
        <title>New perspectives on an old grouping: The genomic and phenotypic variability of Oxalobacter formigenes and the implications for calcium oxalate stone prevention.</title>
        <authorList>
            <person name="Chmiel J.A."/>
            <person name="Carr C."/>
            <person name="Stuivenberg G.A."/>
            <person name="Venema R."/>
            <person name="Chanyi R.M."/>
            <person name="Al K.F."/>
            <person name="Giguere D."/>
            <person name="Say H."/>
            <person name="Akouris P.P."/>
            <person name="Dominguez Romero S.A."/>
            <person name="Kwong A."/>
            <person name="Tai V."/>
            <person name="Koval S.F."/>
            <person name="Razvi H."/>
            <person name="Bjazevic J."/>
            <person name="Burton J.P."/>
        </authorList>
    </citation>
    <scope>NUCLEOTIDE SEQUENCE</scope>
    <source>
        <strain evidence="2">OxK</strain>
    </source>
</reference>
<evidence type="ECO:0000313" key="2">
    <source>
        <dbReference type="EMBL" id="WAV91972.1"/>
    </source>
</evidence>
<feature type="domain" description="Methyltransferase type 11" evidence="1">
    <location>
        <begin position="97"/>
        <end position="145"/>
    </location>
</feature>
<organism evidence="2">
    <name type="scientific">Oxalobacter aliiformigenes</name>
    <dbReference type="NCBI Taxonomy" id="2946593"/>
    <lineage>
        <taxon>Bacteria</taxon>
        <taxon>Pseudomonadati</taxon>
        <taxon>Pseudomonadota</taxon>
        <taxon>Betaproteobacteria</taxon>
        <taxon>Burkholderiales</taxon>
        <taxon>Oxalobacteraceae</taxon>
        <taxon>Oxalobacter</taxon>
    </lineage>
</organism>
<dbReference type="SUPFAM" id="SSF53335">
    <property type="entry name" value="S-adenosyl-L-methionine-dependent methyltransferases"/>
    <property type="match status" value="1"/>
</dbReference>
<dbReference type="Pfam" id="PF08241">
    <property type="entry name" value="Methyltransf_11"/>
    <property type="match status" value="1"/>
</dbReference>